<dbReference type="EMBL" id="JAHQCR010000070">
    <property type="protein sequence ID" value="MBU9723081.1"/>
    <property type="molecule type" value="Genomic_DNA"/>
</dbReference>
<feature type="transmembrane region" description="Helical" evidence="5">
    <location>
        <begin position="59"/>
        <end position="81"/>
    </location>
</feature>
<feature type="transmembrane region" description="Helical" evidence="5">
    <location>
        <begin position="93"/>
        <end position="109"/>
    </location>
</feature>
<reference evidence="7 8" key="1">
    <citation type="submission" date="2021-06" db="EMBL/GenBank/DDBJ databases">
        <title>Bacillus sp. RD4P76, an endophyte from a halophyte.</title>
        <authorList>
            <person name="Sun J.-Q."/>
        </authorList>
    </citation>
    <scope>NUCLEOTIDE SEQUENCE [LARGE SCALE GENOMIC DNA]</scope>
    <source>
        <strain evidence="7 8">JCM 17098</strain>
    </source>
</reference>
<evidence type="ECO:0000256" key="2">
    <source>
        <dbReference type="ARBA" id="ARBA00022692"/>
    </source>
</evidence>
<keyword evidence="8" id="KW-1185">Reference proteome</keyword>
<keyword evidence="2 5" id="KW-0812">Transmembrane</keyword>
<evidence type="ECO:0000256" key="4">
    <source>
        <dbReference type="ARBA" id="ARBA00023136"/>
    </source>
</evidence>
<keyword evidence="4 5" id="KW-0472">Membrane</keyword>
<comment type="subcellular location">
    <subcellularLocation>
        <location evidence="1">Membrane</location>
        <topology evidence="1">Multi-pass membrane protein</topology>
    </subcellularLocation>
</comment>
<sequence>MELYSSLLGDGGDGTTRLNMIKWGFGWFLESPIWGYGIGNYRMLLFEVIGRESYAHNNFIELLVGVGIIGFILYYFMYFYVFYNLYQLIKKKVPFAITLFALFTTWFLAETGAVNYTSKMTYVLLGICIAYIRLNKSARLKRINE</sequence>
<gene>
    <name evidence="7" type="ORF">KS407_16800</name>
</gene>
<dbReference type="Proteomes" id="UP000790580">
    <property type="component" value="Unassembled WGS sequence"/>
</dbReference>
<feature type="domain" description="O-antigen ligase-related" evidence="6">
    <location>
        <begin position="10"/>
        <end position="74"/>
    </location>
</feature>
<keyword evidence="3 5" id="KW-1133">Transmembrane helix</keyword>
<dbReference type="GO" id="GO:0016874">
    <property type="term" value="F:ligase activity"/>
    <property type="evidence" value="ECO:0007669"/>
    <property type="project" value="UniProtKB-KW"/>
</dbReference>
<evidence type="ECO:0000256" key="3">
    <source>
        <dbReference type="ARBA" id="ARBA00022989"/>
    </source>
</evidence>
<keyword evidence="7" id="KW-0436">Ligase</keyword>
<comment type="caution">
    <text evidence="7">The sequence shown here is derived from an EMBL/GenBank/DDBJ whole genome shotgun (WGS) entry which is preliminary data.</text>
</comment>
<name>A0ABS6JWY4_9BACI</name>
<protein>
    <submittedName>
        <fullName evidence="7">O-antigen ligase family protein</fullName>
    </submittedName>
</protein>
<evidence type="ECO:0000313" key="7">
    <source>
        <dbReference type="EMBL" id="MBU9723081.1"/>
    </source>
</evidence>
<evidence type="ECO:0000313" key="8">
    <source>
        <dbReference type="Proteomes" id="UP000790580"/>
    </source>
</evidence>
<evidence type="ECO:0000256" key="5">
    <source>
        <dbReference type="SAM" id="Phobius"/>
    </source>
</evidence>
<organism evidence="7 8">
    <name type="scientific">Evansella alkalicola</name>
    <dbReference type="NCBI Taxonomy" id="745819"/>
    <lineage>
        <taxon>Bacteria</taxon>
        <taxon>Bacillati</taxon>
        <taxon>Bacillota</taxon>
        <taxon>Bacilli</taxon>
        <taxon>Bacillales</taxon>
        <taxon>Bacillaceae</taxon>
        <taxon>Evansella</taxon>
    </lineage>
</organism>
<evidence type="ECO:0000256" key="1">
    <source>
        <dbReference type="ARBA" id="ARBA00004141"/>
    </source>
</evidence>
<evidence type="ECO:0000259" key="6">
    <source>
        <dbReference type="Pfam" id="PF04932"/>
    </source>
</evidence>
<dbReference type="InterPro" id="IPR007016">
    <property type="entry name" value="O-antigen_ligase-rel_domated"/>
</dbReference>
<accession>A0ABS6JWY4</accession>
<dbReference type="Pfam" id="PF04932">
    <property type="entry name" value="Wzy_C"/>
    <property type="match status" value="1"/>
</dbReference>
<proteinExistence type="predicted"/>